<gene>
    <name evidence="1" type="ORF">LPLAT_LOCUS3842</name>
</gene>
<protein>
    <submittedName>
        <fullName evidence="1">Uncharacterized protein</fullName>
    </submittedName>
</protein>
<name>A0AAV2NCF4_9HYME</name>
<proteinExistence type="predicted"/>
<sequence length="97" mass="10496">MERYACFLSGTDRKPNGDDVEANCAFRRVYLVGNASTVFKVVVVCVALIRTFGTYACEFVRVTGISSTNTTCARPGHTMTATTSTYVAASKGRRARA</sequence>
<reference evidence="1" key="1">
    <citation type="submission" date="2024-04" db="EMBL/GenBank/DDBJ databases">
        <authorList>
            <consortium name="Molecular Ecology Group"/>
        </authorList>
    </citation>
    <scope>NUCLEOTIDE SEQUENCE</scope>
</reference>
<dbReference type="EMBL" id="OZ034836">
    <property type="protein sequence ID" value="CAL1677905.1"/>
    <property type="molecule type" value="Genomic_DNA"/>
</dbReference>
<keyword evidence="2" id="KW-1185">Reference proteome</keyword>
<accession>A0AAV2NCF4</accession>
<dbReference type="Proteomes" id="UP001497644">
    <property type="component" value="Chromosome 13"/>
</dbReference>
<evidence type="ECO:0000313" key="1">
    <source>
        <dbReference type="EMBL" id="CAL1677905.1"/>
    </source>
</evidence>
<evidence type="ECO:0000313" key="2">
    <source>
        <dbReference type="Proteomes" id="UP001497644"/>
    </source>
</evidence>
<dbReference type="AlphaFoldDB" id="A0AAV2NCF4"/>
<organism evidence="1 2">
    <name type="scientific">Lasius platythorax</name>
    <dbReference type="NCBI Taxonomy" id="488582"/>
    <lineage>
        <taxon>Eukaryota</taxon>
        <taxon>Metazoa</taxon>
        <taxon>Ecdysozoa</taxon>
        <taxon>Arthropoda</taxon>
        <taxon>Hexapoda</taxon>
        <taxon>Insecta</taxon>
        <taxon>Pterygota</taxon>
        <taxon>Neoptera</taxon>
        <taxon>Endopterygota</taxon>
        <taxon>Hymenoptera</taxon>
        <taxon>Apocrita</taxon>
        <taxon>Aculeata</taxon>
        <taxon>Formicoidea</taxon>
        <taxon>Formicidae</taxon>
        <taxon>Formicinae</taxon>
        <taxon>Lasius</taxon>
        <taxon>Lasius</taxon>
    </lineage>
</organism>